<feature type="non-terminal residue" evidence="2">
    <location>
        <position position="1"/>
    </location>
</feature>
<dbReference type="EMBL" id="CADCVU010000048">
    <property type="protein sequence ID" value="CAA9486818.1"/>
    <property type="molecule type" value="Genomic_DNA"/>
</dbReference>
<feature type="compositionally biased region" description="Low complexity" evidence="1">
    <location>
        <begin position="115"/>
        <end position="124"/>
    </location>
</feature>
<proteinExistence type="predicted"/>
<feature type="region of interest" description="Disordered" evidence="1">
    <location>
        <begin position="140"/>
        <end position="429"/>
    </location>
</feature>
<sequence>GLHALPPGRGAARPHRRLHDRARRAGRGGGPTGPRRRGRARRRLPAHPRRAARAGQGRGAVEPVPARRARRRGPDELGVRRPLRAHGPLARRADGVQLLRARHRQHGDPGRARNARAPRALAHAAARGRDPLLLLDDRARARRLGPDQPRHARGARWRRVGDRRPQVVHERGRGRRGGDRHGRDRSRRREAQARLDDPRPDRRPGLRPRAAGLGHGPRRRSRPLRDPLRGLPRARRQPARRAGQGLPDRPGSARPRADPPLHARHRRRRTRARAHVRAGHRARGLRRAACREAVRPGLHRALADRDRRRAADDHARGLEDGHRRQARRSSGDLRDQGRRRQRVHGRARPRDPGPRRPRRLRRHSARADVAPGPLAAPGRRARRGPQDGDRPARAQGRKGADGRERGGERKRRRARGPAGRPVDRRRAEL</sequence>
<feature type="compositionally biased region" description="Basic and acidic residues" evidence="1">
    <location>
        <begin position="140"/>
        <end position="150"/>
    </location>
</feature>
<organism evidence="2">
    <name type="scientific">uncultured Solirubrobacterales bacterium</name>
    <dbReference type="NCBI Taxonomy" id="768556"/>
    <lineage>
        <taxon>Bacteria</taxon>
        <taxon>Bacillati</taxon>
        <taxon>Actinomycetota</taxon>
        <taxon>Thermoleophilia</taxon>
        <taxon>Solirubrobacterales</taxon>
        <taxon>environmental samples</taxon>
    </lineage>
</organism>
<evidence type="ECO:0000313" key="2">
    <source>
        <dbReference type="EMBL" id="CAA9486818.1"/>
    </source>
</evidence>
<gene>
    <name evidence="2" type="ORF">AVDCRST_MAG45-498</name>
</gene>
<feature type="compositionally biased region" description="Basic residues" evidence="1">
    <location>
        <begin position="262"/>
        <end position="288"/>
    </location>
</feature>
<dbReference type="AlphaFoldDB" id="A0A6J4S166"/>
<evidence type="ECO:0000256" key="1">
    <source>
        <dbReference type="SAM" id="MobiDB-lite"/>
    </source>
</evidence>
<feature type="compositionally biased region" description="Basic residues" evidence="1">
    <location>
        <begin position="34"/>
        <end position="52"/>
    </location>
</feature>
<feature type="compositionally biased region" description="Basic residues" evidence="1">
    <location>
        <begin position="12"/>
        <end position="26"/>
    </location>
</feature>
<feature type="region of interest" description="Disordered" evidence="1">
    <location>
        <begin position="1"/>
        <end position="124"/>
    </location>
</feature>
<feature type="compositionally biased region" description="Basic and acidic residues" evidence="1">
    <location>
        <begin position="301"/>
        <end position="338"/>
    </location>
</feature>
<name>A0A6J4S166_9ACTN</name>
<protein>
    <submittedName>
        <fullName evidence="2">Acyl-CoA dehydrogenase</fullName>
    </submittedName>
</protein>
<feature type="compositionally biased region" description="Low complexity" evidence="1">
    <location>
        <begin position="53"/>
        <end position="66"/>
    </location>
</feature>
<feature type="compositionally biased region" description="Basic and acidic residues" evidence="1">
    <location>
        <begin position="384"/>
        <end position="407"/>
    </location>
</feature>
<accession>A0A6J4S166</accession>
<feature type="compositionally biased region" description="Low complexity" evidence="1">
    <location>
        <begin position="1"/>
        <end position="11"/>
    </location>
</feature>
<feature type="non-terminal residue" evidence="2">
    <location>
        <position position="429"/>
    </location>
</feature>
<reference evidence="2" key="1">
    <citation type="submission" date="2020-02" db="EMBL/GenBank/DDBJ databases">
        <authorList>
            <person name="Meier V. D."/>
        </authorList>
    </citation>
    <scope>NUCLEOTIDE SEQUENCE</scope>
    <source>
        <strain evidence="2">AVDCRST_MAG45</strain>
    </source>
</reference>
<feature type="compositionally biased region" description="Basic residues" evidence="1">
    <location>
        <begin position="355"/>
        <end position="364"/>
    </location>
</feature>
<feature type="compositionally biased region" description="Basic and acidic residues" evidence="1">
    <location>
        <begin position="159"/>
        <end position="204"/>
    </location>
</feature>